<evidence type="ECO:0000313" key="1">
    <source>
        <dbReference type="EMBL" id="EKE30328.1"/>
    </source>
</evidence>
<sequence>MEIGKIKYSIKIFEYAFKQLDEKHNKWLYELSKIRKPDNVIYLRDVLKENDLGMYTLMASQSIPCLVLLSFTIELTLKLLLKQETEKEYKIHWLKDLFEKLSKQCQTEIIWEVISNLNINQERFYELINENNQTFIDWRYMYENENQNKWSIQFLKIFYEKLKLKIEDLK</sequence>
<gene>
    <name evidence="1" type="ORF">ACD_2C00005G0003</name>
</gene>
<name>K2G4Y7_9BACT</name>
<proteinExistence type="predicted"/>
<organism evidence="1">
    <name type="scientific">uncultured bacterium</name>
    <name type="common">gcode 4</name>
    <dbReference type="NCBI Taxonomy" id="1234023"/>
    <lineage>
        <taxon>Bacteria</taxon>
        <taxon>environmental samples</taxon>
    </lineage>
</organism>
<dbReference type="EMBL" id="AMFJ01000005">
    <property type="protein sequence ID" value="EKE30328.1"/>
    <property type="molecule type" value="Genomic_DNA"/>
</dbReference>
<reference evidence="1" key="1">
    <citation type="journal article" date="2012" name="Science">
        <title>Fermentation, hydrogen, and sulfur metabolism in multiple uncultivated bacterial phyla.</title>
        <authorList>
            <person name="Wrighton K.C."/>
            <person name="Thomas B.C."/>
            <person name="Sharon I."/>
            <person name="Miller C.S."/>
            <person name="Castelle C.J."/>
            <person name="VerBerkmoes N.C."/>
            <person name="Wilkins M.J."/>
            <person name="Hettich R.L."/>
            <person name="Lipton M.S."/>
            <person name="Williams K.H."/>
            <person name="Long P.E."/>
            <person name="Banfield J.F."/>
        </authorList>
    </citation>
    <scope>NUCLEOTIDE SEQUENCE [LARGE SCALE GENOMIC DNA]</scope>
</reference>
<dbReference type="AlphaFoldDB" id="K2G4Y7"/>
<evidence type="ECO:0008006" key="2">
    <source>
        <dbReference type="Google" id="ProtNLM"/>
    </source>
</evidence>
<accession>K2G4Y7</accession>
<protein>
    <recommendedName>
        <fullName evidence="2">HEPN domain-containing protein</fullName>
    </recommendedName>
</protein>
<comment type="caution">
    <text evidence="1">The sequence shown here is derived from an EMBL/GenBank/DDBJ whole genome shotgun (WGS) entry which is preliminary data.</text>
</comment>